<dbReference type="EMBL" id="LJIG01002931">
    <property type="protein sequence ID" value="KRT84009.1"/>
    <property type="molecule type" value="Genomic_DNA"/>
</dbReference>
<sequence>MNETSELDKVCTTLDKLTLDTLTLMEEHVQLKLNLENSMNDGVLCLAKTRYIVGQNNVSSLQLPTGDSQEVEAVAVIHSEEHEKLGYSMHDLEIIKKSESNSKIQDPLK</sequence>
<keyword evidence="2" id="KW-1185">Reference proteome</keyword>
<reference evidence="1 2" key="1">
    <citation type="submission" date="2015-09" db="EMBL/GenBank/DDBJ databases">
        <title>Draft genome of the scarab beetle Oryctes borbonicus.</title>
        <authorList>
            <person name="Meyer J.M."/>
            <person name="Markov G.V."/>
            <person name="Baskaran P."/>
            <person name="Herrmann M."/>
            <person name="Sommer R.J."/>
            <person name="Roedelsperger C."/>
        </authorList>
    </citation>
    <scope>NUCLEOTIDE SEQUENCE [LARGE SCALE GENOMIC DNA]</scope>
    <source>
        <strain evidence="1">OB123</strain>
        <tissue evidence="1">Whole animal</tissue>
    </source>
</reference>
<evidence type="ECO:0000313" key="1">
    <source>
        <dbReference type="EMBL" id="KRT84009.1"/>
    </source>
</evidence>
<organism evidence="1 2">
    <name type="scientific">Oryctes borbonicus</name>
    <dbReference type="NCBI Taxonomy" id="1629725"/>
    <lineage>
        <taxon>Eukaryota</taxon>
        <taxon>Metazoa</taxon>
        <taxon>Ecdysozoa</taxon>
        <taxon>Arthropoda</taxon>
        <taxon>Hexapoda</taxon>
        <taxon>Insecta</taxon>
        <taxon>Pterygota</taxon>
        <taxon>Neoptera</taxon>
        <taxon>Endopterygota</taxon>
        <taxon>Coleoptera</taxon>
        <taxon>Polyphaga</taxon>
        <taxon>Scarabaeiformia</taxon>
        <taxon>Scarabaeidae</taxon>
        <taxon>Dynastinae</taxon>
        <taxon>Oryctes</taxon>
    </lineage>
</organism>
<comment type="caution">
    <text evidence="1">The sequence shown here is derived from an EMBL/GenBank/DDBJ whole genome shotgun (WGS) entry which is preliminary data.</text>
</comment>
<feature type="non-terminal residue" evidence="1">
    <location>
        <position position="109"/>
    </location>
</feature>
<dbReference type="OrthoDB" id="408631at2759"/>
<accession>A0A0T6B9J8</accession>
<dbReference type="Proteomes" id="UP000051574">
    <property type="component" value="Unassembled WGS sequence"/>
</dbReference>
<evidence type="ECO:0000313" key="2">
    <source>
        <dbReference type="Proteomes" id="UP000051574"/>
    </source>
</evidence>
<name>A0A0T6B9J8_9SCAR</name>
<gene>
    <name evidence="1" type="ORF">AMK59_953</name>
</gene>
<dbReference type="AlphaFoldDB" id="A0A0T6B9J8"/>
<protein>
    <submittedName>
        <fullName evidence="1">Uncharacterized protein</fullName>
    </submittedName>
</protein>
<proteinExistence type="predicted"/>